<organism evidence="5 6">
    <name type="scientific">Ottowia thiooxydans</name>
    <dbReference type="NCBI Taxonomy" id="219182"/>
    <lineage>
        <taxon>Bacteria</taxon>
        <taxon>Pseudomonadati</taxon>
        <taxon>Pseudomonadota</taxon>
        <taxon>Betaproteobacteria</taxon>
        <taxon>Burkholderiales</taxon>
        <taxon>Comamonadaceae</taxon>
        <taxon>Ottowia</taxon>
    </lineage>
</organism>
<gene>
    <name evidence="5" type="ORF">ABIE13_005584</name>
</gene>
<dbReference type="PANTHER" id="PTHR43201">
    <property type="entry name" value="ACYL-COA SYNTHETASE"/>
    <property type="match status" value="1"/>
</dbReference>
<dbReference type="Gene3D" id="3.30.300.30">
    <property type="match status" value="1"/>
</dbReference>
<dbReference type="Proteomes" id="UP001549320">
    <property type="component" value="Unassembled WGS sequence"/>
</dbReference>
<dbReference type="Pfam" id="PF13193">
    <property type="entry name" value="AMP-binding_C"/>
    <property type="match status" value="1"/>
</dbReference>
<comment type="caution">
    <text evidence="5">The sequence shown here is derived from an EMBL/GenBank/DDBJ whole genome shotgun (WGS) entry which is preliminary data.</text>
</comment>
<dbReference type="Gene3D" id="3.40.50.12780">
    <property type="entry name" value="N-terminal domain of ligase-like"/>
    <property type="match status" value="1"/>
</dbReference>
<dbReference type="PROSITE" id="PS00455">
    <property type="entry name" value="AMP_BINDING"/>
    <property type="match status" value="1"/>
</dbReference>
<evidence type="ECO:0000259" key="4">
    <source>
        <dbReference type="Pfam" id="PF13193"/>
    </source>
</evidence>
<evidence type="ECO:0000256" key="1">
    <source>
        <dbReference type="ARBA" id="ARBA00006432"/>
    </source>
</evidence>
<sequence length="556" mass="60380">MSKILTLHEPRAARTHYLHGTWAAETLYSLAHKHAQEHGDAFALRDAQRRLRWSEVLQEADCIAQALDNAGLRPGDRVSVWLPNRAEVLAIFLACSRMGYVCNPSLHENYTVAEVVQLTRRIGSRALFAQAGYGADAALHSIFAKLDAMPSLKAVYALETDAPSALPEGAAPFPRTLATPALPAPRFDADQVVYIAFTSGTTGEPKGVMHSDNTLLANGRPMVADWRLDERTVILTLSPMSHHIGVVAMSQWLVAGCELAVTDRHSGIQPLQWIEQTGATYVLGVPTHAMDLLRALDARARPGLGQVSVFYMAGAPIPREIALRLLQLGITPQNVYGMTETGSHQYTRPGDDVQTISATCGTACRGYEVRLFRQDDPDIEVAAGEVGEIGGRGGVLMLGYFADQQATEQSFNAGGWFMSGDLGQFDAQGNLQVVGRKKDLINRGGHKIHPARIEDLAYRHPEVAKAAAFAVPDERLGEKVCLAIVPKGLAPSCESLLSHLARLGLSRFDMPEYYVVAPEFPLTASGKVLKRELVAWVDSGRLQPMAVRHASTASEN</sequence>
<dbReference type="InterPro" id="IPR045851">
    <property type="entry name" value="AMP-bd_C_sf"/>
</dbReference>
<dbReference type="InterPro" id="IPR000873">
    <property type="entry name" value="AMP-dep_synth/lig_dom"/>
</dbReference>
<dbReference type="GO" id="GO:0016874">
    <property type="term" value="F:ligase activity"/>
    <property type="evidence" value="ECO:0007669"/>
    <property type="project" value="UniProtKB-KW"/>
</dbReference>
<reference evidence="5 6" key="1">
    <citation type="submission" date="2024-06" db="EMBL/GenBank/DDBJ databases">
        <title>Sorghum-associated microbial communities from plants grown in Nebraska, USA.</title>
        <authorList>
            <person name="Schachtman D."/>
        </authorList>
    </citation>
    <scope>NUCLEOTIDE SEQUENCE [LARGE SCALE GENOMIC DNA]</scope>
    <source>
        <strain evidence="5 6">2709</strain>
    </source>
</reference>
<evidence type="ECO:0000259" key="3">
    <source>
        <dbReference type="Pfam" id="PF00501"/>
    </source>
</evidence>
<protein>
    <submittedName>
        <fullName evidence="5">Acyl-CoA synthetase</fullName>
        <ecNumber evidence="5">6.2.1.-</ecNumber>
    </submittedName>
</protein>
<dbReference type="InterPro" id="IPR025110">
    <property type="entry name" value="AMP-bd_C"/>
</dbReference>
<name>A0ABV2QHU7_9BURK</name>
<dbReference type="Pfam" id="PF00501">
    <property type="entry name" value="AMP-binding"/>
    <property type="match status" value="1"/>
</dbReference>
<feature type="domain" description="AMP-dependent synthetase/ligase" evidence="3">
    <location>
        <begin position="33"/>
        <end position="401"/>
    </location>
</feature>
<proteinExistence type="inferred from homology"/>
<keyword evidence="2 5" id="KW-0436">Ligase</keyword>
<dbReference type="InterPro" id="IPR042099">
    <property type="entry name" value="ANL_N_sf"/>
</dbReference>
<dbReference type="EMBL" id="JBEPSH010000018">
    <property type="protein sequence ID" value="MET4580443.1"/>
    <property type="molecule type" value="Genomic_DNA"/>
</dbReference>
<comment type="similarity">
    <text evidence="1">Belongs to the ATP-dependent AMP-binding enzyme family.</text>
</comment>
<accession>A0ABV2QHU7</accession>
<dbReference type="RefSeq" id="WP_354449382.1">
    <property type="nucleotide sequence ID" value="NZ_JBEPSH010000018.1"/>
</dbReference>
<dbReference type="PANTHER" id="PTHR43201:SF5">
    <property type="entry name" value="MEDIUM-CHAIN ACYL-COA LIGASE ACSF2, MITOCHONDRIAL"/>
    <property type="match status" value="1"/>
</dbReference>
<evidence type="ECO:0000256" key="2">
    <source>
        <dbReference type="ARBA" id="ARBA00022598"/>
    </source>
</evidence>
<dbReference type="EC" id="6.2.1.-" evidence="5"/>
<dbReference type="SUPFAM" id="SSF56801">
    <property type="entry name" value="Acetyl-CoA synthetase-like"/>
    <property type="match status" value="1"/>
</dbReference>
<evidence type="ECO:0000313" key="5">
    <source>
        <dbReference type="EMBL" id="MET4580443.1"/>
    </source>
</evidence>
<feature type="domain" description="AMP-binding enzyme C-terminal" evidence="4">
    <location>
        <begin position="453"/>
        <end position="527"/>
    </location>
</feature>
<keyword evidence="6" id="KW-1185">Reference proteome</keyword>
<dbReference type="InterPro" id="IPR020845">
    <property type="entry name" value="AMP-binding_CS"/>
</dbReference>
<evidence type="ECO:0000313" key="6">
    <source>
        <dbReference type="Proteomes" id="UP001549320"/>
    </source>
</evidence>